<comment type="caution">
    <text evidence="2">The sequence shown here is derived from an EMBL/GenBank/DDBJ whole genome shotgun (WGS) entry which is preliminary data.</text>
</comment>
<dbReference type="Pfam" id="PF01206">
    <property type="entry name" value="TusA"/>
    <property type="match status" value="1"/>
</dbReference>
<dbReference type="STRING" id="476652.DEAC_c31480"/>
<organism evidence="2 3">
    <name type="scientific">Desulfosporosinus acididurans</name>
    <dbReference type="NCBI Taxonomy" id="476652"/>
    <lineage>
        <taxon>Bacteria</taxon>
        <taxon>Bacillati</taxon>
        <taxon>Bacillota</taxon>
        <taxon>Clostridia</taxon>
        <taxon>Eubacteriales</taxon>
        <taxon>Desulfitobacteriaceae</taxon>
        <taxon>Desulfosporosinus</taxon>
    </lineage>
</organism>
<feature type="domain" description="UPF0033" evidence="1">
    <location>
        <begin position="3"/>
        <end position="67"/>
    </location>
</feature>
<dbReference type="InterPro" id="IPR001455">
    <property type="entry name" value="TusA-like"/>
</dbReference>
<evidence type="ECO:0000313" key="2">
    <source>
        <dbReference type="EMBL" id="KLU64820.1"/>
    </source>
</evidence>
<sequence>MAQVDTRGMSCPQPVLMTKKALDINSAEVTVLVDSKTAKSNVERYLNLTGYTINTIELDSKTHTFEISAKKQ</sequence>
<dbReference type="AlphaFoldDB" id="A0A0J1FMW9"/>
<keyword evidence="3" id="KW-1185">Reference proteome</keyword>
<dbReference type="Proteomes" id="UP000036356">
    <property type="component" value="Unassembled WGS sequence"/>
</dbReference>
<evidence type="ECO:0000259" key="1">
    <source>
        <dbReference type="Pfam" id="PF01206"/>
    </source>
</evidence>
<gene>
    <name evidence="2" type="ORF">DEAC_c31480</name>
</gene>
<dbReference type="InterPro" id="IPR036868">
    <property type="entry name" value="TusA-like_sf"/>
</dbReference>
<evidence type="ECO:0000313" key="3">
    <source>
        <dbReference type="Proteomes" id="UP000036356"/>
    </source>
</evidence>
<reference evidence="2 3" key="1">
    <citation type="submission" date="2015-06" db="EMBL/GenBank/DDBJ databases">
        <title>Draft genome of the moderately acidophilic sulfate reducer Candidatus Desulfosporosinus acididurans strain M1.</title>
        <authorList>
            <person name="Poehlein A."/>
            <person name="Petzsch P."/>
            <person name="Johnson B.D."/>
            <person name="Schloemann M."/>
            <person name="Daniel R."/>
            <person name="Muehling M."/>
        </authorList>
    </citation>
    <scope>NUCLEOTIDE SEQUENCE [LARGE SCALE GENOMIC DNA]</scope>
    <source>
        <strain evidence="2 3">M1</strain>
    </source>
</reference>
<protein>
    <submittedName>
        <fullName evidence="2">SirA-like protein</fullName>
    </submittedName>
</protein>
<accession>A0A0J1FMW9</accession>
<proteinExistence type="predicted"/>
<dbReference type="EMBL" id="LDZY01000011">
    <property type="protein sequence ID" value="KLU64820.1"/>
    <property type="molecule type" value="Genomic_DNA"/>
</dbReference>
<dbReference type="SUPFAM" id="SSF64307">
    <property type="entry name" value="SirA-like"/>
    <property type="match status" value="1"/>
</dbReference>
<name>A0A0J1FMW9_9FIRM</name>
<dbReference type="PATRIC" id="fig|476652.3.peg.3313"/>
<dbReference type="Gene3D" id="3.30.110.40">
    <property type="entry name" value="TusA-like domain"/>
    <property type="match status" value="1"/>
</dbReference>